<dbReference type="PRINTS" id="PR00465">
    <property type="entry name" value="EP450IV"/>
</dbReference>
<dbReference type="EMBL" id="BAABJP010000062">
    <property type="protein sequence ID" value="GAA5174697.1"/>
    <property type="molecule type" value="Genomic_DNA"/>
</dbReference>
<reference evidence="10" key="1">
    <citation type="journal article" date="2019" name="Int. J. Syst. Evol. Microbiol.">
        <title>The Global Catalogue of Microorganisms (GCM) 10K type strain sequencing project: providing services to taxonomists for standard genome sequencing and annotation.</title>
        <authorList>
            <consortium name="The Broad Institute Genomics Platform"/>
            <consortium name="The Broad Institute Genome Sequencing Center for Infectious Disease"/>
            <person name="Wu L."/>
            <person name="Ma J."/>
        </authorList>
    </citation>
    <scope>NUCLEOTIDE SEQUENCE [LARGE SCALE GENOMIC DNA]</scope>
    <source>
        <strain evidence="10">JCM 18303</strain>
    </source>
</reference>
<dbReference type="PRINTS" id="PR00385">
    <property type="entry name" value="P450"/>
</dbReference>
<evidence type="ECO:0000313" key="9">
    <source>
        <dbReference type="EMBL" id="GAA5174697.1"/>
    </source>
</evidence>
<evidence type="ECO:0000256" key="1">
    <source>
        <dbReference type="ARBA" id="ARBA00001971"/>
    </source>
</evidence>
<protein>
    <submittedName>
        <fullName evidence="9">Cytochrome P450</fullName>
    </submittedName>
</protein>
<dbReference type="InterPro" id="IPR036396">
    <property type="entry name" value="Cyt_P450_sf"/>
</dbReference>
<comment type="caution">
    <text evidence="9">The sequence shown here is derived from an EMBL/GenBank/DDBJ whole genome shotgun (WGS) entry which is preliminary data.</text>
</comment>
<comment type="cofactor">
    <cofactor evidence="1">
        <name>heme</name>
        <dbReference type="ChEBI" id="CHEBI:30413"/>
    </cofactor>
</comment>
<evidence type="ECO:0000256" key="7">
    <source>
        <dbReference type="ARBA" id="ARBA00023033"/>
    </source>
</evidence>
<evidence type="ECO:0000256" key="8">
    <source>
        <dbReference type="RuleBase" id="RU000461"/>
    </source>
</evidence>
<dbReference type="SUPFAM" id="SSF48264">
    <property type="entry name" value="Cytochrome P450"/>
    <property type="match status" value="1"/>
</dbReference>
<sequence length="436" mass="49113">MLDPPPGDGGPPVIGHSWQVVADPPGFCTRRYERYGPISRFTAVGREAVLVVGAEGTEAVLGGRDRAFANGPAWSSFISPFFRRGLMLLDFEEHLRHRGLMQQAFTRDRVEGYLRQLLPILTRDLAEWPVGMSFRVQDAFRELMLRTGVRVFMGGGLGGETDAAVKAFLDCVAATGSSLRFAVPGGRWARGLAGRRLLEELFMERIPVVRTRGGSDLFAVLCRSVTSDGDRFTDEDIVNHMIFLMMAAHDPMTVTLTSMMRFLAERQDWQRQCRAESFARNTAAPTFEDLQRLGSLDLVMRETLRLVPPVPTLFSEAVEDVKVLGFEISQGTMVMMSSYVNHHMPEYWPDPEVFDPLRFAPERREDAAHPYAWLPFGGGVHQCIGMQFAAMQVIAVLDQVLRRYRWKLATGPTPSLNWRGLPIWRDGMPIHLERID</sequence>
<evidence type="ECO:0000256" key="5">
    <source>
        <dbReference type="ARBA" id="ARBA00023002"/>
    </source>
</evidence>
<keyword evidence="5 8" id="KW-0560">Oxidoreductase</keyword>
<dbReference type="RefSeq" id="WP_185062156.1">
    <property type="nucleotide sequence ID" value="NZ_BAABJP010000062.1"/>
</dbReference>
<keyword evidence="3 8" id="KW-0349">Heme</keyword>
<comment type="similarity">
    <text evidence="2 8">Belongs to the cytochrome P450 family.</text>
</comment>
<dbReference type="Proteomes" id="UP001428817">
    <property type="component" value="Unassembled WGS sequence"/>
</dbReference>
<proteinExistence type="inferred from homology"/>
<gene>
    <name evidence="9" type="ORF">GCM10023321_79100</name>
</gene>
<dbReference type="InterPro" id="IPR001128">
    <property type="entry name" value="Cyt_P450"/>
</dbReference>
<organism evidence="9 10">
    <name type="scientific">Pseudonocardia eucalypti</name>
    <dbReference type="NCBI Taxonomy" id="648755"/>
    <lineage>
        <taxon>Bacteria</taxon>
        <taxon>Bacillati</taxon>
        <taxon>Actinomycetota</taxon>
        <taxon>Actinomycetes</taxon>
        <taxon>Pseudonocardiales</taxon>
        <taxon>Pseudonocardiaceae</taxon>
        <taxon>Pseudonocardia</taxon>
    </lineage>
</organism>
<keyword evidence="10" id="KW-1185">Reference proteome</keyword>
<keyword evidence="7 8" id="KW-0503">Monooxygenase</keyword>
<evidence type="ECO:0000256" key="2">
    <source>
        <dbReference type="ARBA" id="ARBA00010617"/>
    </source>
</evidence>
<dbReference type="InterPro" id="IPR017972">
    <property type="entry name" value="Cyt_P450_CS"/>
</dbReference>
<dbReference type="Pfam" id="PF00067">
    <property type="entry name" value="p450"/>
    <property type="match status" value="2"/>
</dbReference>
<keyword evidence="4 8" id="KW-0479">Metal-binding</keyword>
<accession>A0ABP9RCE1</accession>
<dbReference type="PROSITE" id="PS00086">
    <property type="entry name" value="CYTOCHROME_P450"/>
    <property type="match status" value="1"/>
</dbReference>
<name>A0ABP9RCE1_9PSEU</name>
<evidence type="ECO:0000256" key="6">
    <source>
        <dbReference type="ARBA" id="ARBA00023004"/>
    </source>
</evidence>
<evidence type="ECO:0000256" key="4">
    <source>
        <dbReference type="ARBA" id="ARBA00022723"/>
    </source>
</evidence>
<evidence type="ECO:0000256" key="3">
    <source>
        <dbReference type="ARBA" id="ARBA00022617"/>
    </source>
</evidence>
<evidence type="ECO:0000313" key="10">
    <source>
        <dbReference type="Proteomes" id="UP001428817"/>
    </source>
</evidence>
<dbReference type="PANTHER" id="PTHR24286">
    <property type="entry name" value="CYTOCHROME P450 26"/>
    <property type="match status" value="1"/>
</dbReference>
<dbReference type="InterPro" id="IPR002403">
    <property type="entry name" value="Cyt_P450_E_grp-IV"/>
</dbReference>
<dbReference type="Gene3D" id="1.10.630.10">
    <property type="entry name" value="Cytochrome P450"/>
    <property type="match status" value="1"/>
</dbReference>
<dbReference type="PANTHER" id="PTHR24286:SF24">
    <property type="entry name" value="LANOSTEROL 14-ALPHA DEMETHYLASE"/>
    <property type="match status" value="1"/>
</dbReference>
<keyword evidence="6 8" id="KW-0408">Iron</keyword>